<proteinExistence type="predicted"/>
<reference evidence="1 2" key="1">
    <citation type="submission" date="2020-10" db="EMBL/GenBank/DDBJ databases">
        <title>Complete genome sequence of Paludibaculum fermentans P105T, a facultatively anaerobic acidobacterium capable of dissimilatory Fe(III) reduction.</title>
        <authorList>
            <person name="Dedysh S.N."/>
            <person name="Beletsky A.V."/>
            <person name="Kulichevskaya I.S."/>
            <person name="Mardanov A.V."/>
            <person name="Ravin N.V."/>
        </authorList>
    </citation>
    <scope>NUCLEOTIDE SEQUENCE [LARGE SCALE GENOMIC DNA]</scope>
    <source>
        <strain evidence="1 2">P105</strain>
    </source>
</reference>
<accession>A0A7S7NX24</accession>
<dbReference type="KEGG" id="pfer:IRI77_15690"/>
<dbReference type="EMBL" id="CP063849">
    <property type="protein sequence ID" value="QOY91331.1"/>
    <property type="molecule type" value="Genomic_DNA"/>
</dbReference>
<evidence type="ECO:0000313" key="1">
    <source>
        <dbReference type="EMBL" id="QOY91331.1"/>
    </source>
</evidence>
<sequence>MGEKLGSLLLGLAAAGVLSAIIMMAQKRKNRDAWSGTVSSIERRSADYGDANTREFFLVRYIRDDGQICSFECEASSYPFWYKGMQPGDRLVKPAGAGMAQRIPTAR</sequence>
<dbReference type="RefSeq" id="WP_194452985.1">
    <property type="nucleotide sequence ID" value="NZ_CP063849.1"/>
</dbReference>
<dbReference type="Proteomes" id="UP000593892">
    <property type="component" value="Chromosome"/>
</dbReference>
<dbReference type="AlphaFoldDB" id="A0A7S7NX24"/>
<name>A0A7S7NX24_PALFE</name>
<organism evidence="1 2">
    <name type="scientific">Paludibaculum fermentans</name>
    <dbReference type="NCBI Taxonomy" id="1473598"/>
    <lineage>
        <taxon>Bacteria</taxon>
        <taxon>Pseudomonadati</taxon>
        <taxon>Acidobacteriota</taxon>
        <taxon>Terriglobia</taxon>
        <taxon>Bryobacterales</taxon>
        <taxon>Bryobacteraceae</taxon>
        <taxon>Paludibaculum</taxon>
    </lineage>
</organism>
<keyword evidence="2" id="KW-1185">Reference proteome</keyword>
<gene>
    <name evidence="1" type="ORF">IRI77_15690</name>
</gene>
<protein>
    <submittedName>
        <fullName evidence="1">Uncharacterized protein</fullName>
    </submittedName>
</protein>
<evidence type="ECO:0000313" key="2">
    <source>
        <dbReference type="Proteomes" id="UP000593892"/>
    </source>
</evidence>